<dbReference type="AlphaFoldDB" id="A0A0N5CUN4"/>
<feature type="chain" id="PRO_5043126437" evidence="1">
    <location>
        <begin position="19"/>
        <end position="108"/>
    </location>
</feature>
<dbReference type="Proteomes" id="UP000276776">
    <property type="component" value="Unassembled WGS sequence"/>
</dbReference>
<keyword evidence="3" id="KW-1185">Reference proteome</keyword>
<evidence type="ECO:0000256" key="1">
    <source>
        <dbReference type="SAM" id="SignalP"/>
    </source>
</evidence>
<dbReference type="EMBL" id="UYYF01004271">
    <property type="protein sequence ID" value="VDN01015.1"/>
    <property type="molecule type" value="Genomic_DNA"/>
</dbReference>
<proteinExistence type="predicted"/>
<gene>
    <name evidence="2" type="ORF">TCLT_LOCUS3976</name>
</gene>
<dbReference type="WBParaSite" id="TCLT_0000398701-mRNA-1">
    <property type="protein sequence ID" value="TCLT_0000398701-mRNA-1"/>
    <property type="gene ID" value="TCLT_0000398701"/>
</dbReference>
<evidence type="ECO:0000313" key="4">
    <source>
        <dbReference type="WBParaSite" id="TCLT_0000398701-mRNA-1"/>
    </source>
</evidence>
<name>A0A0N5CUN4_THECL</name>
<keyword evidence="1" id="KW-0732">Signal</keyword>
<feature type="signal peptide" evidence="1">
    <location>
        <begin position="1"/>
        <end position="18"/>
    </location>
</feature>
<organism evidence="4">
    <name type="scientific">Thelazia callipaeda</name>
    <name type="common">Oriental eyeworm</name>
    <name type="synonym">Parasitic nematode</name>
    <dbReference type="NCBI Taxonomy" id="103827"/>
    <lineage>
        <taxon>Eukaryota</taxon>
        <taxon>Metazoa</taxon>
        <taxon>Ecdysozoa</taxon>
        <taxon>Nematoda</taxon>
        <taxon>Chromadorea</taxon>
        <taxon>Rhabditida</taxon>
        <taxon>Spirurina</taxon>
        <taxon>Spiruromorpha</taxon>
        <taxon>Thelazioidea</taxon>
        <taxon>Thelaziidae</taxon>
        <taxon>Thelazia</taxon>
    </lineage>
</organism>
<protein>
    <submittedName>
        <fullName evidence="4">Secreted protein</fullName>
    </submittedName>
</protein>
<accession>A0A0N5CUN4</accession>
<evidence type="ECO:0000313" key="3">
    <source>
        <dbReference type="Proteomes" id="UP000276776"/>
    </source>
</evidence>
<sequence length="108" mass="12746">MVTAVMLFLGMFPIVCEGYLLSDATGRNFRYQIWPYTNCIFEEGWYTATPHVTSTPDIISELKITKYKRQNSRMKIKGKFMWQEWENESIARLELVEAYNLPLPTRIN</sequence>
<evidence type="ECO:0000313" key="2">
    <source>
        <dbReference type="EMBL" id="VDN01015.1"/>
    </source>
</evidence>
<reference evidence="2 3" key="2">
    <citation type="submission" date="2018-11" db="EMBL/GenBank/DDBJ databases">
        <authorList>
            <consortium name="Pathogen Informatics"/>
        </authorList>
    </citation>
    <scope>NUCLEOTIDE SEQUENCE [LARGE SCALE GENOMIC DNA]</scope>
</reference>
<reference evidence="4" key="1">
    <citation type="submission" date="2017-02" db="UniProtKB">
        <authorList>
            <consortium name="WormBaseParasite"/>
        </authorList>
    </citation>
    <scope>IDENTIFICATION</scope>
</reference>